<dbReference type="Pfam" id="PF05866">
    <property type="entry name" value="RusA"/>
    <property type="match status" value="1"/>
</dbReference>
<keyword evidence="2" id="KW-1185">Reference proteome</keyword>
<dbReference type="AlphaFoldDB" id="A0A329PH13"/>
<dbReference type="InterPro" id="IPR036614">
    <property type="entry name" value="RusA-like_sf"/>
</dbReference>
<gene>
    <name evidence="1" type="ORF">F6I34_08100</name>
</gene>
<dbReference type="GO" id="GO:0006310">
    <property type="term" value="P:DNA recombination"/>
    <property type="evidence" value="ECO:0007669"/>
    <property type="project" value="InterPro"/>
</dbReference>
<organism evidence="1 2">
    <name type="scientific">Aerococcus tenax</name>
    <dbReference type="NCBI Taxonomy" id="3078812"/>
    <lineage>
        <taxon>Bacteria</taxon>
        <taxon>Bacillati</taxon>
        <taxon>Bacillota</taxon>
        <taxon>Bacilli</taxon>
        <taxon>Lactobacillales</taxon>
        <taxon>Aerococcaceae</taxon>
        <taxon>Aerococcus</taxon>
    </lineage>
</organism>
<dbReference type="SUPFAM" id="SSF103084">
    <property type="entry name" value="Holliday junction resolvase RusA"/>
    <property type="match status" value="1"/>
</dbReference>
<dbReference type="InterPro" id="IPR008822">
    <property type="entry name" value="Endonuclease_RusA-like"/>
</dbReference>
<evidence type="ECO:0000313" key="2">
    <source>
        <dbReference type="Proteomes" id="UP000326476"/>
    </source>
</evidence>
<evidence type="ECO:0000313" key="1">
    <source>
        <dbReference type="EMBL" id="KAA9238595.1"/>
    </source>
</evidence>
<dbReference type="GO" id="GO:0006281">
    <property type="term" value="P:DNA repair"/>
    <property type="evidence" value="ECO:0007669"/>
    <property type="project" value="InterPro"/>
</dbReference>
<dbReference type="Gene3D" id="3.30.1330.70">
    <property type="entry name" value="Holliday junction resolvase RusA"/>
    <property type="match status" value="1"/>
</dbReference>
<proteinExistence type="predicted"/>
<dbReference type="EMBL" id="VYVN01000024">
    <property type="protein sequence ID" value="KAA9238595.1"/>
    <property type="molecule type" value="Genomic_DNA"/>
</dbReference>
<dbReference type="Proteomes" id="UP000326476">
    <property type="component" value="Unassembled WGS sequence"/>
</dbReference>
<sequence>MAKIGHIQLRQKKMLYILGKSLELKRLVFVQKIRMERRFISMLHTYIVPGECVPKGRPRFTRKGHAFTPKKTRDYENLVKSTLIKAGAKPTDKAVQMEIFVFKGPLKSWTKKLLALAQQWRLLPTKKPDIDNYAKAILDASNGVLYKDDGQVVKLTATKAYAPKACVVINVLEVDQLVIDPWVIDLVNKNWQVKSNE</sequence>
<protein>
    <submittedName>
        <fullName evidence="1">RusA family crossover junction endodeoxyribonuclease</fullName>
    </submittedName>
</protein>
<dbReference type="GO" id="GO:0000287">
    <property type="term" value="F:magnesium ion binding"/>
    <property type="evidence" value="ECO:0007669"/>
    <property type="project" value="InterPro"/>
</dbReference>
<accession>A0A329PH13</accession>
<name>A0A329PH13_9LACT</name>
<comment type="caution">
    <text evidence="1">The sequence shown here is derived from an EMBL/GenBank/DDBJ whole genome shotgun (WGS) entry which is preliminary data.</text>
</comment>
<reference evidence="2" key="1">
    <citation type="submission" date="2019-09" db="EMBL/GenBank/DDBJ databases">
        <title>Draft genome sequence assemblies of isolates from the urinary tract.</title>
        <authorList>
            <person name="Mores C.R."/>
            <person name="Putonti C."/>
            <person name="Wolfe A.J."/>
        </authorList>
    </citation>
    <scope>NUCLEOTIDE SEQUENCE [LARGE SCALE GENOMIC DNA]</scope>
    <source>
        <strain evidence="2">UMB8614</strain>
    </source>
</reference>